<organism evidence="2 3">
    <name type="scientific">Colwellia maritima</name>
    <dbReference type="NCBI Taxonomy" id="2912588"/>
    <lineage>
        <taxon>Bacteria</taxon>
        <taxon>Pseudomonadati</taxon>
        <taxon>Pseudomonadota</taxon>
        <taxon>Gammaproteobacteria</taxon>
        <taxon>Alteromonadales</taxon>
        <taxon>Colwelliaceae</taxon>
        <taxon>Colwellia</taxon>
    </lineage>
</organism>
<dbReference type="Gene3D" id="1.25.40.10">
    <property type="entry name" value="Tetratricopeptide repeat domain"/>
    <property type="match status" value="1"/>
</dbReference>
<dbReference type="InterPro" id="IPR011990">
    <property type="entry name" value="TPR-like_helical_dom_sf"/>
</dbReference>
<dbReference type="Pfam" id="PF08238">
    <property type="entry name" value="Sel1"/>
    <property type="match status" value="4"/>
</dbReference>
<comment type="caution">
    <text evidence="2">The sequence shown here is derived from an EMBL/GenBank/DDBJ whole genome shotgun (WGS) entry which is preliminary data.</text>
</comment>
<feature type="chain" id="PRO_5045798144" evidence="1">
    <location>
        <begin position="24"/>
        <end position="237"/>
    </location>
</feature>
<dbReference type="RefSeq" id="WP_242287649.1">
    <property type="nucleotide sequence ID" value="NZ_JAKKSL010000004.1"/>
</dbReference>
<dbReference type="Proteomes" id="UP001139646">
    <property type="component" value="Unassembled WGS sequence"/>
</dbReference>
<dbReference type="PANTHER" id="PTHR11102:SF160">
    <property type="entry name" value="ERAD-ASSOCIATED E3 UBIQUITIN-PROTEIN LIGASE COMPONENT HRD3"/>
    <property type="match status" value="1"/>
</dbReference>
<keyword evidence="1" id="KW-0732">Signal</keyword>
<dbReference type="InterPro" id="IPR006597">
    <property type="entry name" value="Sel1-like"/>
</dbReference>
<proteinExistence type="predicted"/>
<evidence type="ECO:0000313" key="2">
    <source>
        <dbReference type="EMBL" id="MCI2285024.1"/>
    </source>
</evidence>
<sequence>MNKAKFFNLIVIFILLISTSLLAADNQKIMHSLVAKGKKYATFQEYKKAENFYLQAVELQSAEAAYLLATHFINGYGREVDIEQAINWYTKSTELGYIRANYELGVVYYKYKHNISKAQQYFEQAVALGDIDAYHDLAILHINKKEYKKALKLLIHSNVKFHGPSQYTLAQFYLFNIEVNKNVNTAVNLLSQASENNYMPAMAQLGKIYASGELVNKDLERAEELFEKCYRLEKKMG</sequence>
<dbReference type="SMART" id="SM00671">
    <property type="entry name" value="SEL1"/>
    <property type="match status" value="5"/>
</dbReference>
<protein>
    <submittedName>
        <fullName evidence="2">Sel1 repeat family protein</fullName>
    </submittedName>
</protein>
<dbReference type="EMBL" id="JAKKSL010000004">
    <property type="protein sequence ID" value="MCI2285024.1"/>
    <property type="molecule type" value="Genomic_DNA"/>
</dbReference>
<name>A0ABS9X4B5_9GAMM</name>
<dbReference type="SUPFAM" id="SSF81901">
    <property type="entry name" value="HCP-like"/>
    <property type="match status" value="1"/>
</dbReference>
<keyword evidence="3" id="KW-1185">Reference proteome</keyword>
<gene>
    <name evidence="2" type="ORF">L3081_18560</name>
</gene>
<reference evidence="2" key="1">
    <citation type="submission" date="2022-01" db="EMBL/GenBank/DDBJ databases">
        <title>Colwellia maritima, isolated from seawater.</title>
        <authorList>
            <person name="Kristyanto S."/>
            <person name="Jung J."/>
            <person name="Jeon C.O."/>
        </authorList>
    </citation>
    <scope>NUCLEOTIDE SEQUENCE</scope>
    <source>
        <strain evidence="2">MSW7</strain>
    </source>
</reference>
<dbReference type="InterPro" id="IPR050767">
    <property type="entry name" value="Sel1_AlgK"/>
</dbReference>
<feature type="signal peptide" evidence="1">
    <location>
        <begin position="1"/>
        <end position="23"/>
    </location>
</feature>
<accession>A0ABS9X4B5</accession>
<evidence type="ECO:0000256" key="1">
    <source>
        <dbReference type="SAM" id="SignalP"/>
    </source>
</evidence>
<dbReference type="PANTHER" id="PTHR11102">
    <property type="entry name" value="SEL-1-LIKE PROTEIN"/>
    <property type="match status" value="1"/>
</dbReference>
<evidence type="ECO:0000313" key="3">
    <source>
        <dbReference type="Proteomes" id="UP001139646"/>
    </source>
</evidence>